<feature type="compositionally biased region" description="Polar residues" evidence="1">
    <location>
        <begin position="8"/>
        <end position="25"/>
    </location>
</feature>
<reference evidence="2 3" key="1">
    <citation type="submission" date="2020-08" db="EMBL/GenBank/DDBJ databases">
        <title>Genomic Encyclopedia of Type Strains, Phase IV (KMG-V): Genome sequencing to study the core and pangenomes of soil and plant-associated prokaryotes.</title>
        <authorList>
            <person name="Whitman W."/>
        </authorList>
    </citation>
    <scope>NUCLEOTIDE SEQUENCE [LARGE SCALE GENOMIC DNA]</scope>
    <source>
        <strain evidence="2 3">X5P3</strain>
    </source>
</reference>
<accession>A0A7W7ZQE8</accession>
<evidence type="ECO:0000256" key="1">
    <source>
        <dbReference type="SAM" id="MobiDB-lite"/>
    </source>
</evidence>
<comment type="caution">
    <text evidence="2">The sequence shown here is derived from an EMBL/GenBank/DDBJ whole genome shotgun (WGS) entry which is preliminary data.</text>
</comment>
<dbReference type="EMBL" id="JACHIO010000008">
    <property type="protein sequence ID" value="MBB5063928.1"/>
    <property type="molecule type" value="Genomic_DNA"/>
</dbReference>
<proteinExistence type="predicted"/>
<name>A0A7W7ZQE8_9BACT</name>
<evidence type="ECO:0000313" key="3">
    <source>
        <dbReference type="Proteomes" id="UP000584867"/>
    </source>
</evidence>
<evidence type="ECO:0000313" key="2">
    <source>
        <dbReference type="EMBL" id="MBB5063928.1"/>
    </source>
</evidence>
<dbReference type="Proteomes" id="UP000584867">
    <property type="component" value="Unassembled WGS sequence"/>
</dbReference>
<feature type="region of interest" description="Disordered" evidence="1">
    <location>
        <begin position="1"/>
        <end position="35"/>
    </location>
</feature>
<protein>
    <submittedName>
        <fullName evidence="2">Uncharacterized protein</fullName>
    </submittedName>
</protein>
<organism evidence="2 3">
    <name type="scientific">Granulicella mallensis</name>
    <dbReference type="NCBI Taxonomy" id="940614"/>
    <lineage>
        <taxon>Bacteria</taxon>
        <taxon>Pseudomonadati</taxon>
        <taxon>Acidobacteriota</taxon>
        <taxon>Terriglobia</taxon>
        <taxon>Terriglobales</taxon>
        <taxon>Acidobacteriaceae</taxon>
        <taxon>Granulicella</taxon>
    </lineage>
</organism>
<sequence>MKSENDGLKTSQNAIKNLKSSTTPVMSKLSVEHSPNTLSMEEWVQNGINRLNDQTTPFPKVF</sequence>
<gene>
    <name evidence="2" type="ORF">HDF15_002276</name>
</gene>
<dbReference type="AlphaFoldDB" id="A0A7W7ZQE8"/>
<dbReference type="RefSeq" id="WP_184255455.1">
    <property type="nucleotide sequence ID" value="NZ_JACHIO010000008.1"/>
</dbReference>